<feature type="compositionally biased region" description="Basic and acidic residues" evidence="7">
    <location>
        <begin position="1"/>
        <end position="22"/>
    </location>
</feature>
<evidence type="ECO:0000256" key="2">
    <source>
        <dbReference type="ARBA" id="ARBA00022490"/>
    </source>
</evidence>
<evidence type="ECO:0000256" key="6">
    <source>
        <dbReference type="ARBA" id="ARBA00022840"/>
    </source>
</evidence>
<evidence type="ECO:0000256" key="4">
    <source>
        <dbReference type="ARBA" id="ARBA00022737"/>
    </source>
</evidence>
<dbReference type="SUPFAM" id="SSF52047">
    <property type="entry name" value="RNI-like"/>
    <property type="match status" value="1"/>
</dbReference>
<sequence length="995" mass="112646">MDDKKKRKTEEPFEPSETRSEEAESTSFSCVSVKSDRSMFNPLNFGAENMKHMSMSSQVIGETTTCSVCEKVLKDWDHSDPPVKQLCAECGAHYKHETNEASRDIITRTKKNLKQAMQKKFALTSEGNGDEKSSLNSVYTSLHVTAHEREGPDEEHPLRQMERKLRRRSSCESSVRLSDIFTPSPDTRVRTALTKGVAGIGKSFAVHKFILDWAEERTNQELEFIFCLAFRELNLSGGETSLHLLLTEFHPVLSNLKDPLSYVQSEMLVVLDGLDESRLQLDFNSSKVVRSVEAVAPMGDLLVNLIQGNILPHAHLWITSRPAASAQIPAKFIDAVTEIRGFSDAQKEEYFRRRFRHDSCLAERIISQVQSSPSLSIMCQIPVFCWISTMLFEEVFTGADRDTIPQTLTEMMAHFLLAQTKHRSRKYDAHAEENNQTLLERHREFLLKLGKLAFVHLQENKLIFYEGDLEECGLDVKEVSVYSGFYNAVLRKEDLFSQRKVFFFVHLTIHEFFAALFVYECLMEQNTPELCSFLGLKDPHCGLPVLDLLKKIVAKVMEKKNGHLDFFLRFLLGLMIKQNRRVLQGLLTSPDPIEDTDKKTLTYLKSIRRKTVSPDGCISLFQAMVEMRDHKVKDEIQEYLTLTDRSNTDLPPLYCSALAYMLQVSKDHLEVLDLKSYNTSDEGRRRLIPAVKISRKAILTDCRVTSEWVEHLAFALRFSHSALRNLDLSNNDLMDSGVGLLCSGLSDRRCRLDTLGLSGCQVTETGCRHLSSALRSNPSHMKELDLSYNHPGEAGEKILTDLKNDPENVLSSLNLEHAGSHRMKPGFQKYGCELTLDPSAAQQNLRLSVGNRKVTWVEDEHAPSSPSVQVLCEQGLRGRCYWEVKVSGPLSVGVRYRGADTAEMGHSDRSWSLVCSSEGHRVQHNNVRVSVSSCGWRSSWVGVYLDWPAGTLSFYRVSSDSQVHLHTFRTAFTEPVYAAVELQPHSSAFFSPPAH</sequence>
<dbReference type="InterPro" id="IPR027417">
    <property type="entry name" value="P-loop_NTPase"/>
</dbReference>
<evidence type="ECO:0000256" key="1">
    <source>
        <dbReference type="ARBA" id="ARBA00004496"/>
    </source>
</evidence>
<dbReference type="Pfam" id="PF17779">
    <property type="entry name" value="WHD_NOD2"/>
    <property type="match status" value="1"/>
</dbReference>
<evidence type="ECO:0000256" key="3">
    <source>
        <dbReference type="ARBA" id="ARBA00022614"/>
    </source>
</evidence>
<gene>
    <name evidence="11 12 13" type="primary">LOC114867936</name>
</gene>
<keyword evidence="3" id="KW-0433">Leucine-rich repeat</keyword>
<evidence type="ECO:0000313" key="13">
    <source>
        <dbReference type="RefSeq" id="XP_055369359.1"/>
    </source>
</evidence>
<dbReference type="Gene3D" id="3.80.10.10">
    <property type="entry name" value="Ribonuclease Inhibitor"/>
    <property type="match status" value="1"/>
</dbReference>
<evidence type="ECO:0000256" key="7">
    <source>
        <dbReference type="SAM" id="MobiDB-lite"/>
    </source>
</evidence>
<keyword evidence="6" id="KW-0067">ATP-binding</keyword>
<dbReference type="GeneID" id="114867936"/>
<dbReference type="Pfam" id="PF17776">
    <property type="entry name" value="NLRC4_HD2"/>
    <property type="match status" value="1"/>
</dbReference>
<dbReference type="Gene3D" id="2.60.120.920">
    <property type="match status" value="1"/>
</dbReference>
<dbReference type="SMART" id="SM01288">
    <property type="entry name" value="FISNA"/>
    <property type="match status" value="1"/>
</dbReference>
<dbReference type="InterPro" id="IPR029495">
    <property type="entry name" value="NACHT-assoc"/>
</dbReference>
<dbReference type="GO" id="GO:0005737">
    <property type="term" value="C:cytoplasm"/>
    <property type="evidence" value="ECO:0007669"/>
    <property type="project" value="UniProtKB-SubCell"/>
</dbReference>
<dbReference type="RefSeq" id="XP_055369359.1">
    <property type="nucleotide sequence ID" value="XM_055513384.1"/>
</dbReference>
<dbReference type="Pfam" id="PF05729">
    <property type="entry name" value="NACHT"/>
    <property type="match status" value="1"/>
</dbReference>
<dbReference type="SMART" id="SM00368">
    <property type="entry name" value="LRR_RI"/>
    <property type="match status" value="3"/>
</dbReference>
<dbReference type="Pfam" id="PF00622">
    <property type="entry name" value="SPRY"/>
    <property type="match status" value="1"/>
</dbReference>
<dbReference type="InterPro" id="IPR032675">
    <property type="entry name" value="LRR_dom_sf"/>
</dbReference>
<dbReference type="KEGG" id="bspl:114867936"/>
<dbReference type="InterPro" id="IPR041075">
    <property type="entry name" value="NOD1/2_WH"/>
</dbReference>
<dbReference type="SMART" id="SM00449">
    <property type="entry name" value="SPRY"/>
    <property type="match status" value="1"/>
</dbReference>
<dbReference type="GO" id="GO:0005524">
    <property type="term" value="F:ATP binding"/>
    <property type="evidence" value="ECO:0007669"/>
    <property type="project" value="UniProtKB-KW"/>
</dbReference>
<dbReference type="InterPro" id="IPR043136">
    <property type="entry name" value="B30.2/SPRY_sf"/>
</dbReference>
<dbReference type="InterPro" id="IPR041267">
    <property type="entry name" value="NLRP_HD2"/>
</dbReference>
<dbReference type="OrthoDB" id="120976at2759"/>
<dbReference type="PROSITE" id="PS50837">
    <property type="entry name" value="NACHT"/>
    <property type="match status" value="1"/>
</dbReference>
<evidence type="ECO:0000313" key="11">
    <source>
        <dbReference type="RefSeq" id="XP_029026954.1"/>
    </source>
</evidence>
<dbReference type="Gene3D" id="3.40.50.300">
    <property type="entry name" value="P-loop containing nucleotide triphosphate hydrolases"/>
    <property type="match status" value="1"/>
</dbReference>
<accession>A0A6P7P3J7</accession>
<dbReference type="FunFam" id="3.40.50.300:FF:000210">
    <property type="entry name" value="Si:dkey-16p6.1"/>
    <property type="match status" value="1"/>
</dbReference>
<dbReference type="InterPro" id="IPR051261">
    <property type="entry name" value="NLR"/>
</dbReference>
<dbReference type="InterPro" id="IPR007111">
    <property type="entry name" value="NACHT_NTPase"/>
</dbReference>
<dbReference type="Proteomes" id="UP000515150">
    <property type="component" value="Chromosome 2"/>
</dbReference>
<dbReference type="Pfam" id="PF14484">
    <property type="entry name" value="FISNA"/>
    <property type="match status" value="1"/>
</dbReference>
<dbReference type="PROSITE" id="PS50188">
    <property type="entry name" value="B302_SPRY"/>
    <property type="match status" value="1"/>
</dbReference>
<evidence type="ECO:0000313" key="12">
    <source>
        <dbReference type="RefSeq" id="XP_040929079.1"/>
    </source>
</evidence>
<keyword evidence="2" id="KW-0963">Cytoplasm</keyword>
<feature type="region of interest" description="Disordered" evidence="7">
    <location>
        <begin position="1"/>
        <end position="26"/>
    </location>
</feature>
<dbReference type="PANTHER" id="PTHR24106">
    <property type="entry name" value="NACHT, LRR AND CARD DOMAINS-CONTAINING"/>
    <property type="match status" value="1"/>
</dbReference>
<dbReference type="InterPro" id="IPR003877">
    <property type="entry name" value="SPRY_dom"/>
</dbReference>
<keyword evidence="4" id="KW-0677">Repeat</keyword>
<name>A0A6P7P3J7_BETSP</name>
<keyword evidence="10" id="KW-1185">Reference proteome</keyword>
<evidence type="ECO:0000259" key="8">
    <source>
        <dbReference type="PROSITE" id="PS50188"/>
    </source>
</evidence>
<feature type="domain" description="NACHT" evidence="9">
    <location>
        <begin position="190"/>
        <end position="324"/>
    </location>
</feature>
<keyword evidence="5" id="KW-0547">Nucleotide-binding</keyword>
<dbReference type="RefSeq" id="XP_040929079.1">
    <property type="nucleotide sequence ID" value="XM_041073145.2"/>
</dbReference>
<evidence type="ECO:0000313" key="10">
    <source>
        <dbReference type="Proteomes" id="UP000515150"/>
    </source>
</evidence>
<dbReference type="InterPro" id="IPR013320">
    <property type="entry name" value="ConA-like_dom_sf"/>
</dbReference>
<organism evidence="10 12">
    <name type="scientific">Betta splendens</name>
    <name type="common">Siamese fighting fish</name>
    <dbReference type="NCBI Taxonomy" id="158456"/>
    <lineage>
        <taxon>Eukaryota</taxon>
        <taxon>Metazoa</taxon>
        <taxon>Chordata</taxon>
        <taxon>Craniata</taxon>
        <taxon>Vertebrata</taxon>
        <taxon>Euteleostomi</taxon>
        <taxon>Actinopterygii</taxon>
        <taxon>Neopterygii</taxon>
        <taxon>Teleostei</taxon>
        <taxon>Neoteleostei</taxon>
        <taxon>Acanthomorphata</taxon>
        <taxon>Anabantaria</taxon>
        <taxon>Anabantiformes</taxon>
        <taxon>Anabantoidei</taxon>
        <taxon>Osphronemidae</taxon>
        <taxon>Betta</taxon>
    </lineage>
</organism>
<dbReference type="RefSeq" id="XP_029026954.1">
    <property type="nucleotide sequence ID" value="XM_029171121.3"/>
</dbReference>
<comment type="subcellular location">
    <subcellularLocation>
        <location evidence="1">Cytoplasm</location>
    </subcellularLocation>
</comment>
<protein>
    <submittedName>
        <fullName evidence="11 12">NACHT, LRR and PYD domains-containing protein 14-like isoform X1</fullName>
    </submittedName>
</protein>
<evidence type="ECO:0000256" key="5">
    <source>
        <dbReference type="ARBA" id="ARBA00022741"/>
    </source>
</evidence>
<dbReference type="SUPFAM" id="SSF49899">
    <property type="entry name" value="Concanavalin A-like lectins/glucanases"/>
    <property type="match status" value="1"/>
</dbReference>
<reference evidence="11 12" key="1">
    <citation type="submission" date="2025-04" db="UniProtKB">
        <authorList>
            <consortium name="RefSeq"/>
        </authorList>
    </citation>
    <scope>IDENTIFICATION</scope>
</reference>
<evidence type="ECO:0000259" key="9">
    <source>
        <dbReference type="PROSITE" id="PS50837"/>
    </source>
</evidence>
<dbReference type="AlphaFoldDB" id="A0A6P7P3J7"/>
<proteinExistence type="predicted"/>
<feature type="domain" description="B30.2/SPRY" evidence="8">
    <location>
        <begin position="814"/>
        <end position="995"/>
    </location>
</feature>
<dbReference type="InterPro" id="IPR001870">
    <property type="entry name" value="B30.2/SPRY"/>
</dbReference>